<sequence length="313" mass="32643">MSLPRIGISLGDPSGIGTEVTLKALANAKVKRALTPVLFGDASVKAGKHELRVVSQLAAKDRKAGQPTKPGGLAQLAYVNAAIGAAQAGDIDGICTAPVSKEAITRAGVPFAGHTELLADAWGVQVMMLMKGPLLSVALATNHLPLRDVPGALSTPKLVKQLHLLSSGLERLLGRKPRIAVCGLNPHAGDGGVLGDEELEVISPAIAQAKKDRLDVHGPFASDGLFASARNFKFDVALAMFHDQGLVATKTLDFERTVNVTLGLPVPRTSPDHGVAYDIAGQNVADPTPMISALLEAAAFVHTSSRRAAKPRR</sequence>
<dbReference type="GO" id="GO:0051287">
    <property type="term" value="F:NAD binding"/>
    <property type="evidence" value="ECO:0007669"/>
    <property type="project" value="InterPro"/>
</dbReference>
<dbReference type="InterPro" id="IPR005255">
    <property type="entry name" value="PdxA_fam"/>
</dbReference>
<dbReference type="NCBIfam" id="TIGR00557">
    <property type="entry name" value="pdxA"/>
    <property type="match status" value="1"/>
</dbReference>
<reference evidence="4 5" key="1">
    <citation type="submission" date="2017-08" db="EMBL/GenBank/DDBJ databases">
        <title>Infants hospitalized years apart are colonized by the same room-sourced microbial strains.</title>
        <authorList>
            <person name="Brooks B."/>
            <person name="Olm M.R."/>
            <person name="Firek B.A."/>
            <person name="Baker R."/>
            <person name="Thomas B.C."/>
            <person name="Morowitz M.J."/>
            <person name="Banfield J.F."/>
        </authorList>
    </citation>
    <scope>NUCLEOTIDE SEQUENCE [LARGE SCALE GENOMIC DNA]</scope>
    <source>
        <strain evidence="4">S2_003_000_R2_14</strain>
    </source>
</reference>
<accession>A0A2W5SW09</accession>
<keyword evidence="1" id="KW-0479">Metal-binding</keyword>
<dbReference type="Gene3D" id="3.40.718.10">
    <property type="entry name" value="Isopropylmalate Dehydrogenase"/>
    <property type="match status" value="2"/>
</dbReference>
<organism evidence="4 5">
    <name type="scientific">Archangium gephyra</name>
    <dbReference type="NCBI Taxonomy" id="48"/>
    <lineage>
        <taxon>Bacteria</taxon>
        <taxon>Pseudomonadati</taxon>
        <taxon>Myxococcota</taxon>
        <taxon>Myxococcia</taxon>
        <taxon>Myxococcales</taxon>
        <taxon>Cystobacterineae</taxon>
        <taxon>Archangiaceae</taxon>
        <taxon>Archangium</taxon>
    </lineage>
</organism>
<dbReference type="PANTHER" id="PTHR30004">
    <property type="entry name" value="4-HYDROXYTHREONINE-4-PHOSPHATE DEHYDROGENASE"/>
    <property type="match status" value="1"/>
</dbReference>
<keyword evidence="3" id="KW-0520">NAD</keyword>
<evidence type="ECO:0000256" key="2">
    <source>
        <dbReference type="ARBA" id="ARBA00023002"/>
    </source>
</evidence>
<dbReference type="GO" id="GO:0016491">
    <property type="term" value="F:oxidoreductase activity"/>
    <property type="evidence" value="ECO:0007669"/>
    <property type="project" value="UniProtKB-KW"/>
</dbReference>
<gene>
    <name evidence="4" type="primary">pdxA</name>
    <name evidence="4" type="ORF">DI536_29325</name>
</gene>
<protein>
    <submittedName>
        <fullName evidence="4">4-hydroxythreonine-4-phosphate dehydrogenase PdxA</fullName>
    </submittedName>
</protein>
<evidence type="ECO:0000256" key="1">
    <source>
        <dbReference type="ARBA" id="ARBA00022723"/>
    </source>
</evidence>
<comment type="caution">
    <text evidence="4">The sequence shown here is derived from an EMBL/GenBank/DDBJ whole genome shotgun (WGS) entry which is preliminary data.</text>
</comment>
<dbReference type="PANTHER" id="PTHR30004:SF6">
    <property type="entry name" value="D-THREONATE 4-PHOSPHATE DEHYDROGENASE"/>
    <property type="match status" value="1"/>
</dbReference>
<dbReference type="SUPFAM" id="SSF53659">
    <property type="entry name" value="Isocitrate/Isopropylmalate dehydrogenase-like"/>
    <property type="match status" value="1"/>
</dbReference>
<proteinExistence type="predicted"/>
<dbReference type="EMBL" id="QFQP01000035">
    <property type="protein sequence ID" value="PZR06972.1"/>
    <property type="molecule type" value="Genomic_DNA"/>
</dbReference>
<dbReference type="GO" id="GO:0046872">
    <property type="term" value="F:metal ion binding"/>
    <property type="evidence" value="ECO:0007669"/>
    <property type="project" value="UniProtKB-KW"/>
</dbReference>
<name>A0A2W5SW09_9BACT</name>
<evidence type="ECO:0000256" key="3">
    <source>
        <dbReference type="ARBA" id="ARBA00023027"/>
    </source>
</evidence>
<keyword evidence="2" id="KW-0560">Oxidoreductase</keyword>
<evidence type="ECO:0000313" key="4">
    <source>
        <dbReference type="EMBL" id="PZR06972.1"/>
    </source>
</evidence>
<dbReference type="Proteomes" id="UP000249061">
    <property type="component" value="Unassembled WGS sequence"/>
</dbReference>
<dbReference type="Pfam" id="PF04166">
    <property type="entry name" value="PdxA"/>
    <property type="match status" value="1"/>
</dbReference>
<dbReference type="AlphaFoldDB" id="A0A2W5SW09"/>
<evidence type="ECO:0000313" key="5">
    <source>
        <dbReference type="Proteomes" id="UP000249061"/>
    </source>
</evidence>